<gene>
    <name evidence="5" type="ORF">ILUMI_05307</name>
</gene>
<sequence length="142" mass="16561">MKTLLVLLTVISDIMLIFASVSHTPRLKYPRKQDPQPTSILKLNNNSNIPPLYADSEMQIHLHQHINQNISPCTNFYKYVCGSYALKNIPRDKESVNHFEDLSDEVTRMLHSLLDKPFKNRKWNEVQSFVNLQSLYKSCTNR</sequence>
<keyword evidence="6" id="KW-1185">Reference proteome</keyword>
<feature type="non-terminal residue" evidence="5">
    <location>
        <position position="142"/>
    </location>
</feature>
<comment type="subcellular location">
    <subcellularLocation>
        <location evidence="1">Cell membrane</location>
        <topology evidence="1">Single-pass type II membrane protein</topology>
    </subcellularLocation>
</comment>
<evidence type="ECO:0000313" key="6">
    <source>
        <dbReference type="Proteomes" id="UP000801492"/>
    </source>
</evidence>
<dbReference type="Proteomes" id="UP000801492">
    <property type="component" value="Unassembled WGS sequence"/>
</dbReference>
<comment type="similarity">
    <text evidence="2">Belongs to the peptidase M13 family.</text>
</comment>
<dbReference type="OrthoDB" id="6507968at2759"/>
<dbReference type="Pfam" id="PF05649">
    <property type="entry name" value="Peptidase_M13_N"/>
    <property type="match status" value="1"/>
</dbReference>
<dbReference type="InterPro" id="IPR024079">
    <property type="entry name" value="MetalloPept_cat_dom_sf"/>
</dbReference>
<evidence type="ECO:0000313" key="5">
    <source>
        <dbReference type="EMBL" id="KAF2900902.1"/>
    </source>
</evidence>
<dbReference type="GO" id="GO:0005886">
    <property type="term" value="C:plasma membrane"/>
    <property type="evidence" value="ECO:0007669"/>
    <property type="project" value="UniProtKB-SubCell"/>
</dbReference>
<keyword evidence="3" id="KW-0732">Signal</keyword>
<comment type="caution">
    <text evidence="5">The sequence shown here is derived from an EMBL/GenBank/DDBJ whole genome shotgun (WGS) entry which is preliminary data.</text>
</comment>
<accession>A0A8K0DC83</accession>
<dbReference type="PROSITE" id="PS51885">
    <property type="entry name" value="NEPRILYSIN"/>
    <property type="match status" value="1"/>
</dbReference>
<dbReference type="SUPFAM" id="SSF55486">
    <property type="entry name" value="Metalloproteases ('zincins'), catalytic domain"/>
    <property type="match status" value="1"/>
</dbReference>
<dbReference type="PANTHER" id="PTHR11733:SF133">
    <property type="entry name" value="PHOSPHATE-REGULATING NEUTRAL ENDOPEPTIDASE PHEX"/>
    <property type="match status" value="1"/>
</dbReference>
<evidence type="ECO:0000256" key="3">
    <source>
        <dbReference type="SAM" id="SignalP"/>
    </source>
</evidence>
<dbReference type="PANTHER" id="PTHR11733">
    <property type="entry name" value="ZINC METALLOPROTEASE FAMILY M13 NEPRILYSIN-RELATED"/>
    <property type="match status" value="1"/>
</dbReference>
<evidence type="ECO:0000256" key="1">
    <source>
        <dbReference type="ARBA" id="ARBA00004401"/>
    </source>
</evidence>
<reference evidence="5" key="1">
    <citation type="submission" date="2019-08" db="EMBL/GenBank/DDBJ databases">
        <title>The genome of the North American firefly Photinus pyralis.</title>
        <authorList>
            <consortium name="Photinus pyralis genome working group"/>
            <person name="Fallon T.R."/>
            <person name="Sander Lower S.E."/>
            <person name="Weng J.-K."/>
        </authorList>
    </citation>
    <scope>NUCLEOTIDE SEQUENCE</scope>
    <source>
        <strain evidence="5">TRF0915ILg1</strain>
        <tissue evidence="5">Whole body</tissue>
    </source>
</reference>
<dbReference type="EMBL" id="VTPC01001956">
    <property type="protein sequence ID" value="KAF2900902.1"/>
    <property type="molecule type" value="Genomic_DNA"/>
</dbReference>
<feature type="chain" id="PRO_5035448869" description="Peptidase M13 N-terminal domain-containing protein" evidence="3">
    <location>
        <begin position="20"/>
        <end position="142"/>
    </location>
</feature>
<dbReference type="AlphaFoldDB" id="A0A8K0DC83"/>
<feature type="domain" description="Peptidase M13 N-terminal" evidence="4">
    <location>
        <begin position="72"/>
        <end position="141"/>
    </location>
</feature>
<organism evidence="5 6">
    <name type="scientific">Ignelater luminosus</name>
    <name type="common">Cucubano</name>
    <name type="synonym">Pyrophorus luminosus</name>
    <dbReference type="NCBI Taxonomy" id="2038154"/>
    <lineage>
        <taxon>Eukaryota</taxon>
        <taxon>Metazoa</taxon>
        <taxon>Ecdysozoa</taxon>
        <taxon>Arthropoda</taxon>
        <taxon>Hexapoda</taxon>
        <taxon>Insecta</taxon>
        <taxon>Pterygota</taxon>
        <taxon>Neoptera</taxon>
        <taxon>Endopterygota</taxon>
        <taxon>Coleoptera</taxon>
        <taxon>Polyphaga</taxon>
        <taxon>Elateriformia</taxon>
        <taxon>Elateroidea</taxon>
        <taxon>Elateridae</taxon>
        <taxon>Agrypninae</taxon>
        <taxon>Pyrophorini</taxon>
        <taxon>Ignelater</taxon>
    </lineage>
</organism>
<name>A0A8K0DC83_IGNLU</name>
<dbReference type="InterPro" id="IPR000718">
    <property type="entry name" value="Peptidase_M13"/>
</dbReference>
<evidence type="ECO:0000259" key="4">
    <source>
        <dbReference type="Pfam" id="PF05649"/>
    </source>
</evidence>
<evidence type="ECO:0000256" key="2">
    <source>
        <dbReference type="ARBA" id="ARBA00007357"/>
    </source>
</evidence>
<proteinExistence type="inferred from homology"/>
<dbReference type="Gene3D" id="3.40.390.10">
    <property type="entry name" value="Collagenase (Catalytic Domain)"/>
    <property type="match status" value="1"/>
</dbReference>
<feature type="signal peptide" evidence="3">
    <location>
        <begin position="1"/>
        <end position="19"/>
    </location>
</feature>
<dbReference type="GO" id="GO:0004222">
    <property type="term" value="F:metalloendopeptidase activity"/>
    <property type="evidence" value="ECO:0007669"/>
    <property type="project" value="InterPro"/>
</dbReference>
<dbReference type="GO" id="GO:0016485">
    <property type="term" value="P:protein processing"/>
    <property type="evidence" value="ECO:0007669"/>
    <property type="project" value="TreeGrafter"/>
</dbReference>
<protein>
    <recommendedName>
        <fullName evidence="4">Peptidase M13 N-terminal domain-containing protein</fullName>
    </recommendedName>
</protein>
<dbReference type="InterPro" id="IPR008753">
    <property type="entry name" value="Peptidase_M13_N"/>
</dbReference>